<evidence type="ECO:0000256" key="1">
    <source>
        <dbReference type="SAM" id="MobiDB-lite"/>
    </source>
</evidence>
<organism evidence="3">
    <name type="scientific">Blastocystis hominis</name>
    <dbReference type="NCBI Taxonomy" id="12968"/>
    <lineage>
        <taxon>Eukaryota</taxon>
        <taxon>Sar</taxon>
        <taxon>Stramenopiles</taxon>
        <taxon>Bigyra</taxon>
        <taxon>Opalozoa</taxon>
        <taxon>Opalinata</taxon>
        <taxon>Blastocystidae</taxon>
        <taxon>Blastocystis</taxon>
    </lineage>
</organism>
<dbReference type="CDD" id="cd22929">
    <property type="entry name" value="HFD_POLE4-like"/>
    <property type="match status" value="1"/>
</dbReference>
<feature type="region of interest" description="Disordered" evidence="1">
    <location>
        <begin position="1"/>
        <end position="31"/>
    </location>
</feature>
<reference evidence="3" key="1">
    <citation type="submission" date="2010-02" db="EMBL/GenBank/DDBJ databases">
        <title>Sequencing and annotation of the Blastocystis hominis genome.</title>
        <authorList>
            <person name="Wincker P."/>
        </authorList>
    </citation>
    <scope>NUCLEOTIDE SEQUENCE</scope>
    <source>
        <strain evidence="3">Singapore isolate B</strain>
    </source>
</reference>
<feature type="compositionally biased region" description="Acidic residues" evidence="1">
    <location>
        <begin position="8"/>
        <end position="20"/>
    </location>
</feature>
<dbReference type="SUPFAM" id="SSF47113">
    <property type="entry name" value="Histone-fold"/>
    <property type="match status" value="1"/>
</dbReference>
<sequence length="145" mass="16397">MSQTDPNDAVEEDHQEENELLDPQGGSEDEDMPFDFYIPFAVLLGEKRWDQLIPIESTPEKELEPAPILLPASRVKKVMKMDPDVNIISKPALNLMTKATTLFIDFLASKTEEWMNMDSGKQVKVVEFNFDSGLSKTFTSSVSIR</sequence>
<dbReference type="OrthoDB" id="1291358at2759"/>
<dbReference type="Proteomes" id="UP000008312">
    <property type="component" value="Unassembled WGS sequence"/>
</dbReference>
<evidence type="ECO:0000259" key="2">
    <source>
        <dbReference type="Pfam" id="PF00808"/>
    </source>
</evidence>
<dbReference type="RefSeq" id="XP_012896217.1">
    <property type="nucleotide sequence ID" value="XM_013040763.1"/>
</dbReference>
<dbReference type="InterPro" id="IPR003958">
    <property type="entry name" value="CBFA_NFYB_domain"/>
</dbReference>
<feature type="domain" description="Transcription factor CBF/NF-Y/archaeal histone" evidence="2">
    <location>
        <begin position="69"/>
        <end position="124"/>
    </location>
</feature>
<name>D8M280_BLAHO</name>
<dbReference type="InParanoid" id="D8M280"/>
<proteinExistence type="predicted"/>
<dbReference type="InterPro" id="IPR009072">
    <property type="entry name" value="Histone-fold"/>
</dbReference>
<dbReference type="EMBL" id="FN668647">
    <property type="protein sequence ID" value="CBK22169.2"/>
    <property type="molecule type" value="Genomic_DNA"/>
</dbReference>
<gene>
    <name evidence="3" type="ORF">GSBLH_T00006410001</name>
</gene>
<dbReference type="AlphaFoldDB" id="D8M280"/>
<dbReference type="Pfam" id="PF00808">
    <property type="entry name" value="CBFD_NFYB_HMF"/>
    <property type="match status" value="1"/>
</dbReference>
<evidence type="ECO:0000313" key="3">
    <source>
        <dbReference type="EMBL" id="CBK22169.2"/>
    </source>
</evidence>
<dbReference type="GO" id="GO:0046982">
    <property type="term" value="F:protein heterodimerization activity"/>
    <property type="evidence" value="ECO:0007669"/>
    <property type="project" value="InterPro"/>
</dbReference>
<accession>D8M280</accession>
<dbReference type="GeneID" id="24922534"/>
<evidence type="ECO:0000313" key="4">
    <source>
        <dbReference type="Proteomes" id="UP000008312"/>
    </source>
</evidence>
<keyword evidence="4" id="KW-1185">Reference proteome</keyword>
<dbReference type="Gene3D" id="1.10.20.10">
    <property type="entry name" value="Histone, subunit A"/>
    <property type="match status" value="1"/>
</dbReference>
<protein>
    <recommendedName>
        <fullName evidence="2">Transcription factor CBF/NF-Y/archaeal histone domain-containing protein</fullName>
    </recommendedName>
</protein>